<dbReference type="Proteomes" id="UP000823775">
    <property type="component" value="Unassembled WGS sequence"/>
</dbReference>
<feature type="non-terminal residue" evidence="1">
    <location>
        <position position="219"/>
    </location>
</feature>
<dbReference type="PANTHER" id="PTHR32108:SF9">
    <property type="entry name" value="REVERSE TRANSCRIPTASE RNASE H-LIKE DOMAIN-CONTAINING PROTEIN"/>
    <property type="match status" value="1"/>
</dbReference>
<comment type="caution">
    <text evidence="1">The sequence shown here is derived from an EMBL/GenBank/DDBJ whole genome shotgun (WGS) entry which is preliminary data.</text>
</comment>
<gene>
    <name evidence="1" type="ORF">HAX54_049667</name>
</gene>
<reference evidence="1 2" key="1">
    <citation type="journal article" date="2021" name="BMC Genomics">
        <title>Datura genome reveals duplications of psychoactive alkaloid biosynthetic genes and high mutation rate following tissue culture.</title>
        <authorList>
            <person name="Rajewski A."/>
            <person name="Carter-House D."/>
            <person name="Stajich J."/>
            <person name="Litt A."/>
        </authorList>
    </citation>
    <scope>NUCLEOTIDE SEQUENCE [LARGE SCALE GENOMIC DNA]</scope>
    <source>
        <strain evidence="1">AR-01</strain>
    </source>
</reference>
<proteinExistence type="predicted"/>
<sequence>MPIRAKGFDPTVRCEYHSNTQGHSIENCWTLKRITEKLIDDNTIVILNEEEANVTKNPLPAHANGHVIGMISNDREYTQMGGMITALNPSEEGMSMDTKLIRMAPLIVKGASLGSIPKNSVKLILYVPMKEKEVPMTGPKLYVPSGFPRFGRNKNNLGKPTKADRKWAKEWKKKIWKLPKSIPYISQSFTKPRYETNPNLAIQDDVEKMCQGLSEMFDE</sequence>
<protein>
    <submittedName>
        <fullName evidence="1">Uncharacterized protein</fullName>
    </submittedName>
</protein>
<evidence type="ECO:0000313" key="2">
    <source>
        <dbReference type="Proteomes" id="UP000823775"/>
    </source>
</evidence>
<keyword evidence="2" id="KW-1185">Reference proteome</keyword>
<dbReference type="PANTHER" id="PTHR32108">
    <property type="entry name" value="DNA-DIRECTED RNA POLYMERASE SUBUNIT ALPHA"/>
    <property type="match status" value="1"/>
</dbReference>
<name>A0ABS8SVS8_DATST</name>
<dbReference type="EMBL" id="JACEIK010000847">
    <property type="protein sequence ID" value="MCD7462951.1"/>
    <property type="molecule type" value="Genomic_DNA"/>
</dbReference>
<evidence type="ECO:0000313" key="1">
    <source>
        <dbReference type="EMBL" id="MCD7462951.1"/>
    </source>
</evidence>
<organism evidence="1 2">
    <name type="scientific">Datura stramonium</name>
    <name type="common">Jimsonweed</name>
    <name type="synonym">Common thornapple</name>
    <dbReference type="NCBI Taxonomy" id="4076"/>
    <lineage>
        <taxon>Eukaryota</taxon>
        <taxon>Viridiplantae</taxon>
        <taxon>Streptophyta</taxon>
        <taxon>Embryophyta</taxon>
        <taxon>Tracheophyta</taxon>
        <taxon>Spermatophyta</taxon>
        <taxon>Magnoliopsida</taxon>
        <taxon>eudicotyledons</taxon>
        <taxon>Gunneridae</taxon>
        <taxon>Pentapetalae</taxon>
        <taxon>asterids</taxon>
        <taxon>lamiids</taxon>
        <taxon>Solanales</taxon>
        <taxon>Solanaceae</taxon>
        <taxon>Solanoideae</taxon>
        <taxon>Datureae</taxon>
        <taxon>Datura</taxon>
    </lineage>
</organism>
<accession>A0ABS8SVS8</accession>